<evidence type="ECO:0000313" key="3">
    <source>
        <dbReference type="Proteomes" id="UP000176221"/>
    </source>
</evidence>
<proteinExistence type="predicted"/>
<comment type="caution">
    <text evidence="2">The sequence shown here is derived from an EMBL/GenBank/DDBJ whole genome shotgun (WGS) entry which is preliminary data.</text>
</comment>
<keyword evidence="1" id="KW-0472">Membrane</keyword>
<feature type="transmembrane region" description="Helical" evidence="1">
    <location>
        <begin position="43"/>
        <end position="67"/>
    </location>
</feature>
<keyword evidence="1" id="KW-1133">Transmembrane helix</keyword>
<reference evidence="2 3" key="1">
    <citation type="journal article" date="2016" name="Nat. Commun.">
        <title>Thousands of microbial genomes shed light on interconnected biogeochemical processes in an aquifer system.</title>
        <authorList>
            <person name="Anantharaman K."/>
            <person name="Brown C.T."/>
            <person name="Hug L.A."/>
            <person name="Sharon I."/>
            <person name="Castelle C.J."/>
            <person name="Probst A.J."/>
            <person name="Thomas B.C."/>
            <person name="Singh A."/>
            <person name="Wilkins M.J."/>
            <person name="Karaoz U."/>
            <person name="Brodie E.L."/>
            <person name="Williams K.H."/>
            <person name="Hubbard S.S."/>
            <person name="Banfield J.F."/>
        </authorList>
    </citation>
    <scope>NUCLEOTIDE SEQUENCE [LARGE SCALE GENOMIC DNA]</scope>
</reference>
<protein>
    <submittedName>
        <fullName evidence="2">Uncharacterized protein</fullName>
    </submittedName>
</protein>
<feature type="transmembrane region" description="Helical" evidence="1">
    <location>
        <begin position="79"/>
        <end position="97"/>
    </location>
</feature>
<dbReference type="EMBL" id="MHRX01000020">
    <property type="protein sequence ID" value="OHA33956.1"/>
    <property type="molecule type" value="Genomic_DNA"/>
</dbReference>
<name>A0A1G2ND11_9BACT</name>
<dbReference type="InterPro" id="IPR043993">
    <property type="entry name" value="T4SS_pilin"/>
</dbReference>
<dbReference type="Pfam" id="PF18895">
    <property type="entry name" value="T4SS_pilin"/>
    <property type="match status" value="1"/>
</dbReference>
<dbReference type="Proteomes" id="UP000176221">
    <property type="component" value="Unassembled WGS sequence"/>
</dbReference>
<accession>A0A1G2ND11</accession>
<evidence type="ECO:0000313" key="2">
    <source>
        <dbReference type="EMBL" id="OHA33956.1"/>
    </source>
</evidence>
<gene>
    <name evidence="2" type="ORF">A2928_02460</name>
</gene>
<organism evidence="2 3">
    <name type="scientific">Candidatus Taylorbacteria bacterium RIFCSPLOWO2_01_FULL_45_15b</name>
    <dbReference type="NCBI Taxonomy" id="1802319"/>
    <lineage>
        <taxon>Bacteria</taxon>
        <taxon>Candidatus Tayloriibacteriota</taxon>
    </lineage>
</organism>
<dbReference type="STRING" id="1802319.A2928_02460"/>
<sequence length="132" mass="14719">MIYSMLNLLKIFLVLAIILLNPRRAGAAGLFDSLREFQNLLSLLIPISFMLALIFFFWGVVKFIASAGSEEAKTEGKNIMVWGVVVLFIMSSVWGIVEFFQRDLLGTVPSRIETIEKKGTSGSDSGLRRSGW</sequence>
<evidence type="ECO:0000256" key="1">
    <source>
        <dbReference type="SAM" id="Phobius"/>
    </source>
</evidence>
<keyword evidence="1" id="KW-0812">Transmembrane</keyword>
<dbReference type="AlphaFoldDB" id="A0A1G2ND11"/>